<evidence type="ECO:0000259" key="13">
    <source>
        <dbReference type="PROSITE" id="PS50939"/>
    </source>
</evidence>
<dbReference type="OrthoDB" id="432881at2759"/>
<dbReference type="InterPro" id="IPR006593">
    <property type="entry name" value="Cyt_b561/ferric_Rdtase_TM"/>
</dbReference>
<evidence type="ECO:0000256" key="4">
    <source>
        <dbReference type="ARBA" id="ARBA00022617"/>
    </source>
</evidence>
<evidence type="ECO:0000256" key="2">
    <source>
        <dbReference type="ARBA" id="ARBA00004141"/>
    </source>
</evidence>
<evidence type="ECO:0000256" key="5">
    <source>
        <dbReference type="ARBA" id="ARBA00022692"/>
    </source>
</evidence>
<feature type="transmembrane region" description="Helical" evidence="12">
    <location>
        <begin position="119"/>
        <end position="137"/>
    </location>
</feature>
<name>A0A0P7BIK2_9HYPO</name>
<feature type="transmembrane region" description="Helical" evidence="12">
    <location>
        <begin position="222"/>
        <end position="241"/>
    </location>
</feature>
<evidence type="ECO:0000256" key="9">
    <source>
        <dbReference type="ARBA" id="ARBA00023004"/>
    </source>
</evidence>
<dbReference type="Pfam" id="PF03188">
    <property type="entry name" value="Cytochrom_B561"/>
    <property type="match status" value="1"/>
</dbReference>
<dbReference type="PANTHER" id="PTHR15422:SF45">
    <property type="entry name" value="CYTOCHROME B561 DOMAIN-CONTAINING PROTEIN"/>
    <property type="match status" value="1"/>
</dbReference>
<dbReference type="Proteomes" id="UP000050424">
    <property type="component" value="Unassembled WGS sequence"/>
</dbReference>
<accession>A0A0P7BIK2</accession>
<feature type="transmembrane region" description="Helical" evidence="12">
    <location>
        <begin position="149"/>
        <end position="172"/>
    </location>
</feature>
<dbReference type="PANTHER" id="PTHR15422">
    <property type="entry name" value="OS05G0565100 PROTEIN"/>
    <property type="match status" value="1"/>
</dbReference>
<dbReference type="EMBL" id="LKCW01000012">
    <property type="protein sequence ID" value="KPM45025.1"/>
    <property type="molecule type" value="Genomic_DNA"/>
</dbReference>
<keyword evidence="6" id="KW-0479">Metal-binding</keyword>
<feature type="transmembrane region" description="Helical" evidence="12">
    <location>
        <begin position="193"/>
        <end position="210"/>
    </location>
</feature>
<dbReference type="PROSITE" id="PS50939">
    <property type="entry name" value="CYTOCHROME_B561"/>
    <property type="match status" value="1"/>
</dbReference>
<comment type="cofactor">
    <cofactor evidence="1">
        <name>heme b</name>
        <dbReference type="ChEBI" id="CHEBI:60344"/>
    </cofactor>
</comment>
<sequence>MASATGIPERRLHPDVEYDSAERRESEPLLGRPGDASQEDGVPMFRNLVLGTGILAQLGIVLLVVLIWASVLTKPLILFSGHPLAQSLAVLALVQSILTLQPTHTAEQKRIGQRIHASLNLVAFLLLVAGVTIIEYNKFANNGPHFHSIHGYLGVITSIFLLLQYLVGFTMWATPALYGGEHNAKSIWKYHRYSGYLVLVLLLATVVSAVDTDFNRNVLKLKLWATALLSLLVLVGVLPRIQKQKLGFKAPSS</sequence>
<reference evidence="14 15" key="1">
    <citation type="submission" date="2015-09" db="EMBL/GenBank/DDBJ databases">
        <title>Draft genome of a European isolate of the apple canker pathogen Neonectria ditissima.</title>
        <authorList>
            <person name="Gomez-Cortecero A."/>
            <person name="Harrison R.J."/>
            <person name="Armitage A.D."/>
        </authorList>
    </citation>
    <scope>NUCLEOTIDE SEQUENCE [LARGE SCALE GENOMIC DNA]</scope>
    <source>
        <strain evidence="14 15">R09/05</strain>
    </source>
</reference>
<feature type="domain" description="Cytochrome b561" evidence="13">
    <location>
        <begin position="46"/>
        <end position="244"/>
    </location>
</feature>
<evidence type="ECO:0000256" key="7">
    <source>
        <dbReference type="ARBA" id="ARBA00022982"/>
    </source>
</evidence>
<evidence type="ECO:0000313" key="15">
    <source>
        <dbReference type="Proteomes" id="UP000050424"/>
    </source>
</evidence>
<evidence type="ECO:0000256" key="12">
    <source>
        <dbReference type="SAM" id="Phobius"/>
    </source>
</evidence>
<dbReference type="InterPro" id="IPR045150">
    <property type="entry name" value="CYB561D1/2"/>
</dbReference>
<evidence type="ECO:0000256" key="6">
    <source>
        <dbReference type="ARBA" id="ARBA00022723"/>
    </source>
</evidence>
<feature type="region of interest" description="Disordered" evidence="11">
    <location>
        <begin position="1"/>
        <end position="38"/>
    </location>
</feature>
<dbReference type="CDD" id="cd08761">
    <property type="entry name" value="Cyt_b561_CYB561D2_like"/>
    <property type="match status" value="1"/>
</dbReference>
<comment type="subcellular location">
    <subcellularLocation>
        <location evidence="2">Membrane</location>
        <topology evidence="2">Multi-pass membrane protein</topology>
    </subcellularLocation>
</comment>
<dbReference type="Gene3D" id="1.20.120.1770">
    <property type="match status" value="1"/>
</dbReference>
<keyword evidence="3" id="KW-0813">Transport</keyword>
<keyword evidence="4" id="KW-0349">Heme</keyword>
<protein>
    <recommendedName>
        <fullName evidence="13">Cytochrome b561 domain-containing protein</fullName>
    </recommendedName>
</protein>
<feature type="transmembrane region" description="Helical" evidence="12">
    <location>
        <begin position="77"/>
        <end position="98"/>
    </location>
</feature>
<dbReference type="GO" id="GO:0016020">
    <property type="term" value="C:membrane"/>
    <property type="evidence" value="ECO:0007669"/>
    <property type="project" value="UniProtKB-SubCell"/>
</dbReference>
<evidence type="ECO:0000256" key="10">
    <source>
        <dbReference type="ARBA" id="ARBA00023136"/>
    </source>
</evidence>
<feature type="compositionally biased region" description="Basic and acidic residues" evidence="11">
    <location>
        <begin position="8"/>
        <end position="27"/>
    </location>
</feature>
<evidence type="ECO:0000256" key="11">
    <source>
        <dbReference type="SAM" id="MobiDB-lite"/>
    </source>
</evidence>
<dbReference type="SMART" id="SM00665">
    <property type="entry name" value="B561"/>
    <property type="match status" value="1"/>
</dbReference>
<keyword evidence="5 12" id="KW-0812">Transmembrane</keyword>
<evidence type="ECO:0000256" key="8">
    <source>
        <dbReference type="ARBA" id="ARBA00022989"/>
    </source>
</evidence>
<keyword evidence="7" id="KW-0249">Electron transport</keyword>
<proteinExistence type="predicted"/>
<evidence type="ECO:0000256" key="3">
    <source>
        <dbReference type="ARBA" id="ARBA00022448"/>
    </source>
</evidence>
<comment type="caution">
    <text evidence="14">The sequence shown here is derived from an EMBL/GenBank/DDBJ whole genome shotgun (WGS) entry which is preliminary data.</text>
</comment>
<keyword evidence="10 12" id="KW-0472">Membrane</keyword>
<dbReference type="AlphaFoldDB" id="A0A0P7BIK2"/>
<evidence type="ECO:0000256" key="1">
    <source>
        <dbReference type="ARBA" id="ARBA00001970"/>
    </source>
</evidence>
<feature type="transmembrane region" description="Helical" evidence="12">
    <location>
        <begin position="48"/>
        <end position="71"/>
    </location>
</feature>
<keyword evidence="15" id="KW-1185">Reference proteome</keyword>
<dbReference type="GO" id="GO:0140575">
    <property type="term" value="F:transmembrane monodehydroascorbate reductase activity"/>
    <property type="evidence" value="ECO:0007669"/>
    <property type="project" value="InterPro"/>
</dbReference>
<keyword evidence="8 12" id="KW-1133">Transmembrane helix</keyword>
<gene>
    <name evidence="14" type="ORF">AK830_g1560</name>
</gene>
<evidence type="ECO:0000313" key="14">
    <source>
        <dbReference type="EMBL" id="KPM45025.1"/>
    </source>
</evidence>
<keyword evidence="9" id="KW-0408">Iron</keyword>
<dbReference type="GO" id="GO:0046872">
    <property type="term" value="F:metal ion binding"/>
    <property type="evidence" value="ECO:0007669"/>
    <property type="project" value="UniProtKB-KW"/>
</dbReference>
<organism evidence="14 15">
    <name type="scientific">Neonectria ditissima</name>
    <dbReference type="NCBI Taxonomy" id="78410"/>
    <lineage>
        <taxon>Eukaryota</taxon>
        <taxon>Fungi</taxon>
        <taxon>Dikarya</taxon>
        <taxon>Ascomycota</taxon>
        <taxon>Pezizomycotina</taxon>
        <taxon>Sordariomycetes</taxon>
        <taxon>Hypocreomycetidae</taxon>
        <taxon>Hypocreales</taxon>
        <taxon>Nectriaceae</taxon>
        <taxon>Neonectria</taxon>
    </lineage>
</organism>